<dbReference type="InterPro" id="IPR050767">
    <property type="entry name" value="Sel1_AlgK"/>
</dbReference>
<dbReference type="KEGG" id="paca:ID47_07210"/>
<reference evidence="2 3" key="1">
    <citation type="submission" date="2014-07" db="EMBL/GenBank/DDBJ databases">
        <title>Comparative genomic insights into amoeba endosymbionts belonging to the families of Holosporaceae and Candidatus Midichloriaceae within Rickettsiales.</title>
        <authorList>
            <person name="Wang Z."/>
            <person name="Wu M."/>
        </authorList>
    </citation>
    <scope>NUCLEOTIDE SEQUENCE [LARGE SCALE GENOMIC DNA]</scope>
    <source>
        <strain evidence="2">PRA3</strain>
    </source>
</reference>
<dbReference type="STRING" id="91604.ID47_07210"/>
<dbReference type="SMART" id="SM00671">
    <property type="entry name" value="SEL1"/>
    <property type="match status" value="4"/>
</dbReference>
<gene>
    <name evidence="2" type="ORF">ID47_07210</name>
</gene>
<keyword evidence="3" id="KW-1185">Reference proteome</keyword>
<feature type="region of interest" description="Disordered" evidence="1">
    <location>
        <begin position="409"/>
        <end position="435"/>
    </location>
</feature>
<name>A0A077ATQ3_9PROT</name>
<dbReference type="AlphaFoldDB" id="A0A077ATQ3"/>
<dbReference type="PANTHER" id="PTHR11102:SF160">
    <property type="entry name" value="ERAD-ASSOCIATED E3 UBIQUITIN-PROTEIN LIGASE COMPONENT HRD3"/>
    <property type="match status" value="1"/>
</dbReference>
<accession>A0A077ATQ3</accession>
<feature type="compositionally biased region" description="Basic and acidic residues" evidence="1">
    <location>
        <begin position="249"/>
        <end position="263"/>
    </location>
</feature>
<dbReference type="SUPFAM" id="SSF81901">
    <property type="entry name" value="HCP-like"/>
    <property type="match status" value="1"/>
</dbReference>
<dbReference type="InterPro" id="IPR011990">
    <property type="entry name" value="TPR-like_helical_dom_sf"/>
</dbReference>
<dbReference type="HOGENOM" id="CLU_421332_0_0_5"/>
<feature type="region of interest" description="Disordered" evidence="1">
    <location>
        <begin position="91"/>
        <end position="125"/>
    </location>
</feature>
<evidence type="ECO:0000313" key="2">
    <source>
        <dbReference type="EMBL" id="AIK96562.1"/>
    </source>
</evidence>
<dbReference type="Proteomes" id="UP000028926">
    <property type="component" value="Chromosome"/>
</dbReference>
<evidence type="ECO:0000256" key="1">
    <source>
        <dbReference type="SAM" id="MobiDB-lite"/>
    </source>
</evidence>
<feature type="region of interest" description="Disordered" evidence="1">
    <location>
        <begin position="249"/>
        <end position="273"/>
    </location>
</feature>
<evidence type="ECO:0000313" key="3">
    <source>
        <dbReference type="Proteomes" id="UP000028926"/>
    </source>
</evidence>
<dbReference type="PANTHER" id="PTHR11102">
    <property type="entry name" value="SEL-1-LIKE PROTEIN"/>
    <property type="match status" value="1"/>
</dbReference>
<dbReference type="EMBL" id="CP008941">
    <property type="protein sequence ID" value="AIK96562.1"/>
    <property type="molecule type" value="Genomic_DNA"/>
</dbReference>
<dbReference type="Gene3D" id="1.25.40.10">
    <property type="entry name" value="Tetratricopeptide repeat domain"/>
    <property type="match status" value="1"/>
</dbReference>
<feature type="compositionally biased region" description="Polar residues" evidence="1">
    <location>
        <begin position="417"/>
        <end position="435"/>
    </location>
</feature>
<protein>
    <recommendedName>
        <fullName evidence="4">Beta-lactamase</fullName>
    </recommendedName>
</protein>
<dbReference type="eggNOG" id="COG0790">
    <property type="taxonomic scope" value="Bacteria"/>
</dbReference>
<sequence length="650" mass="73460">MKLLETNYLLLSKRLYELILKLILISSSYPSLMAMEKDKSSQAADIPDYLWAPSVFEDLQGGLHPGSEEKHTRIELMEKLCNDLINQEWSRSEDEQKNKKGGLPLGDLQDTYEAGNVPGPHIPNGRCSIAQSQRNLEKEPHLDRLERQNFYSAWEFCSDSEEGDRIGEAYIIDSIYNELAPKDLYVKEGPQKDEDELSSLRQIQTAHEIRKTTGSNLLHGKDYDHVTEDKLELEKEHNQALHEDTNLNLKGEFRSDSEEESKSSRLATRGYSKNPPIYEEMQKRGCSQENGSKPSFLDQTEETHEIDTTTDLHIFDAELTLDLKVNKMRELDIWESIGNDLVPVDMQERAAVQKNKDELSPLGKIQGTSEIGETPGPTILLTEGVCRVGESQRALQEGLRIALEKKANFDSQEKPNSDSAVHSTEARTFSNPAVEQLSYSDGPTDAEILPHSLEEENDLSPRVNIIMPPHWEMEGYEEVSKWLPAARNGDSEAQFNMGKVLYRDLPIELIQEVAKQEHLEALCMLGAIAYKNQEMDSAISWFRQAAELGSLDARFMLGMTYYDDGKNKDLAAAKEQFWQAAKKGNADAQFMLGIIYHDEGNDEATKHFQEAAKNGHAGAKGMLEEMQQDHDNREDEKTGGGLLHSKLRTE</sequence>
<evidence type="ECO:0008006" key="4">
    <source>
        <dbReference type="Google" id="ProtNLM"/>
    </source>
</evidence>
<feature type="region of interest" description="Disordered" evidence="1">
    <location>
        <begin position="612"/>
        <end position="650"/>
    </location>
</feature>
<feature type="compositionally biased region" description="Basic and acidic residues" evidence="1">
    <location>
        <begin position="627"/>
        <end position="638"/>
    </location>
</feature>
<proteinExistence type="predicted"/>
<organism evidence="2 3">
    <name type="scientific">Candidatus Odyssella acanthamoebae</name>
    <dbReference type="NCBI Taxonomy" id="91604"/>
    <lineage>
        <taxon>Bacteria</taxon>
        <taxon>Pseudomonadati</taxon>
        <taxon>Pseudomonadota</taxon>
        <taxon>Alphaproteobacteria</taxon>
        <taxon>Holosporales</taxon>
        <taxon>Candidatus Paracaedibacteraceae</taxon>
        <taxon>Candidatus Odyssella</taxon>
    </lineage>
</organism>
<dbReference type="InterPro" id="IPR006597">
    <property type="entry name" value="Sel1-like"/>
</dbReference>